<dbReference type="STRING" id="70996.SE18_24515"/>
<keyword evidence="3" id="KW-1185">Reference proteome</keyword>
<keyword evidence="1" id="KW-1133">Transmembrane helix</keyword>
<dbReference type="EMBL" id="LGKP01000040">
    <property type="protein sequence ID" value="KPL80223.1"/>
    <property type="molecule type" value="Genomic_DNA"/>
</dbReference>
<organism evidence="2 3">
    <name type="scientific">Herpetosiphon geysericola</name>
    <dbReference type="NCBI Taxonomy" id="70996"/>
    <lineage>
        <taxon>Bacteria</taxon>
        <taxon>Bacillati</taxon>
        <taxon>Chloroflexota</taxon>
        <taxon>Chloroflexia</taxon>
        <taxon>Herpetosiphonales</taxon>
        <taxon>Herpetosiphonaceae</taxon>
        <taxon>Herpetosiphon</taxon>
    </lineage>
</organism>
<accession>A0A0P6XJ98</accession>
<comment type="caution">
    <text evidence="2">The sequence shown here is derived from an EMBL/GenBank/DDBJ whole genome shotgun (WGS) entry which is preliminary data.</text>
</comment>
<evidence type="ECO:0000313" key="2">
    <source>
        <dbReference type="EMBL" id="KPL80223.1"/>
    </source>
</evidence>
<evidence type="ECO:0000313" key="3">
    <source>
        <dbReference type="Proteomes" id="UP000050277"/>
    </source>
</evidence>
<keyword evidence="1" id="KW-0472">Membrane</keyword>
<sequence>MKRFLPITWRTRKTFLRTMAYTFGTLFASWATFIFTGLLLIRYTTFTTSHSFLISLILGIIVMVLGQINRVYPFTYVVTVFSSVADKLKKNRVMLDETEGRILRLYARIEETEKLAFDHLSTKSIRPSYASRSNPKAFKKGVQSSLERTQGYKAELDDFLKTLDRMRNDLSTHEAFVANIDSFLEHPTTPIPNVSDVSLQIQKQVSIIQKELDSHFAFA</sequence>
<gene>
    <name evidence="2" type="ORF">SE18_24515</name>
</gene>
<dbReference type="Proteomes" id="UP000050277">
    <property type="component" value="Unassembled WGS sequence"/>
</dbReference>
<evidence type="ECO:0000256" key="1">
    <source>
        <dbReference type="SAM" id="Phobius"/>
    </source>
</evidence>
<dbReference type="AlphaFoldDB" id="A0A0P6XJ98"/>
<feature type="transmembrane region" description="Helical" evidence="1">
    <location>
        <begin position="20"/>
        <end position="41"/>
    </location>
</feature>
<protein>
    <submittedName>
        <fullName evidence="2">Uncharacterized protein</fullName>
    </submittedName>
</protein>
<keyword evidence="1" id="KW-0812">Transmembrane</keyword>
<feature type="transmembrane region" description="Helical" evidence="1">
    <location>
        <begin position="47"/>
        <end position="66"/>
    </location>
</feature>
<dbReference type="RefSeq" id="WP_054537107.1">
    <property type="nucleotide sequence ID" value="NZ_LGKP01000040.1"/>
</dbReference>
<proteinExistence type="predicted"/>
<name>A0A0P6XJ98_9CHLR</name>
<reference evidence="2 3" key="1">
    <citation type="submission" date="2015-07" db="EMBL/GenBank/DDBJ databases">
        <title>Whole genome sequence of Herpetosiphon geysericola DSM 7119.</title>
        <authorList>
            <person name="Hemp J."/>
            <person name="Ward L.M."/>
            <person name="Pace L.A."/>
            <person name="Fischer W.W."/>
        </authorList>
    </citation>
    <scope>NUCLEOTIDE SEQUENCE [LARGE SCALE GENOMIC DNA]</scope>
    <source>
        <strain evidence="2 3">DSM 7119</strain>
    </source>
</reference>